<dbReference type="EMBL" id="BAABME010009056">
    <property type="protein sequence ID" value="GAA0174392.1"/>
    <property type="molecule type" value="Genomic_DNA"/>
</dbReference>
<gene>
    <name evidence="2" type="ORF">LIER_27790</name>
</gene>
<dbReference type="Proteomes" id="UP001454036">
    <property type="component" value="Unassembled WGS sequence"/>
</dbReference>
<dbReference type="AlphaFoldDB" id="A0AAV3RH96"/>
<name>A0AAV3RH96_LITER</name>
<reference evidence="2 3" key="1">
    <citation type="submission" date="2024-01" db="EMBL/GenBank/DDBJ databases">
        <title>The complete chloroplast genome sequence of Lithospermum erythrorhizon: insights into the phylogenetic relationship among Boraginaceae species and the maternal lineages of purple gromwells.</title>
        <authorList>
            <person name="Okada T."/>
            <person name="Watanabe K."/>
        </authorList>
    </citation>
    <scope>NUCLEOTIDE SEQUENCE [LARGE SCALE GENOMIC DNA]</scope>
</reference>
<accession>A0AAV3RH96</accession>
<protein>
    <submittedName>
        <fullName evidence="2">Uncharacterized protein</fullName>
    </submittedName>
</protein>
<evidence type="ECO:0000313" key="2">
    <source>
        <dbReference type="EMBL" id="GAA0174392.1"/>
    </source>
</evidence>
<keyword evidence="3" id="KW-1185">Reference proteome</keyword>
<feature type="region of interest" description="Disordered" evidence="1">
    <location>
        <begin position="40"/>
        <end position="66"/>
    </location>
</feature>
<sequence>MARKHWCYWREHYTFEFGGSDYPRVPPGFSPIGIAPVPETMDGQSLSCAGGNAPIQPTAGENQQKP</sequence>
<evidence type="ECO:0000313" key="3">
    <source>
        <dbReference type="Proteomes" id="UP001454036"/>
    </source>
</evidence>
<evidence type="ECO:0000256" key="1">
    <source>
        <dbReference type="SAM" id="MobiDB-lite"/>
    </source>
</evidence>
<organism evidence="2 3">
    <name type="scientific">Lithospermum erythrorhizon</name>
    <name type="common">Purple gromwell</name>
    <name type="synonym">Lithospermum officinale var. erythrorhizon</name>
    <dbReference type="NCBI Taxonomy" id="34254"/>
    <lineage>
        <taxon>Eukaryota</taxon>
        <taxon>Viridiplantae</taxon>
        <taxon>Streptophyta</taxon>
        <taxon>Embryophyta</taxon>
        <taxon>Tracheophyta</taxon>
        <taxon>Spermatophyta</taxon>
        <taxon>Magnoliopsida</taxon>
        <taxon>eudicotyledons</taxon>
        <taxon>Gunneridae</taxon>
        <taxon>Pentapetalae</taxon>
        <taxon>asterids</taxon>
        <taxon>lamiids</taxon>
        <taxon>Boraginales</taxon>
        <taxon>Boraginaceae</taxon>
        <taxon>Boraginoideae</taxon>
        <taxon>Lithospermeae</taxon>
        <taxon>Lithospermum</taxon>
    </lineage>
</organism>
<proteinExistence type="predicted"/>
<comment type="caution">
    <text evidence="2">The sequence shown here is derived from an EMBL/GenBank/DDBJ whole genome shotgun (WGS) entry which is preliminary data.</text>
</comment>